<dbReference type="InterPro" id="IPR050367">
    <property type="entry name" value="APC_superfamily"/>
</dbReference>
<name>A0ABW1KRB9_9PROT</name>
<accession>A0ABW1KRB9</accession>
<dbReference type="PANTHER" id="PTHR42770:SF18">
    <property type="entry name" value="ARGININE_AGMATINE ANTIPORTER"/>
    <property type="match status" value="1"/>
</dbReference>
<feature type="transmembrane region" description="Helical" evidence="9">
    <location>
        <begin position="309"/>
        <end position="330"/>
    </location>
</feature>
<dbReference type="RefSeq" id="WP_379880463.1">
    <property type="nucleotide sequence ID" value="NZ_JBHPON010000001.1"/>
</dbReference>
<reference evidence="10 11" key="1">
    <citation type="submission" date="2024-09" db="EMBL/GenBank/DDBJ databases">
        <authorList>
            <person name="Zhang Z.-H."/>
        </authorList>
    </citation>
    <scope>NUCLEOTIDE SEQUENCE [LARGE SCALE GENOMIC DNA]</scope>
    <source>
        <strain evidence="10 11">HHTR114</strain>
    </source>
</reference>
<feature type="transmembrane region" description="Helical" evidence="9">
    <location>
        <begin position="336"/>
        <end position="360"/>
    </location>
</feature>
<evidence type="ECO:0000256" key="3">
    <source>
        <dbReference type="ARBA" id="ARBA00021069"/>
    </source>
</evidence>
<evidence type="ECO:0000256" key="5">
    <source>
        <dbReference type="ARBA" id="ARBA00022692"/>
    </source>
</evidence>
<evidence type="ECO:0000256" key="8">
    <source>
        <dbReference type="ARBA" id="ARBA00045636"/>
    </source>
</evidence>
<comment type="similarity">
    <text evidence="2">Belongs to the amino acid-polyamine-organocation (APC) superfamily. Basic amino acid/polyamine antiporter (APA) (TC 2.A.3.2) family.</text>
</comment>
<keyword evidence="5 9" id="KW-0812">Transmembrane</keyword>
<evidence type="ECO:0000256" key="9">
    <source>
        <dbReference type="SAM" id="Phobius"/>
    </source>
</evidence>
<keyword evidence="4" id="KW-1003">Cell membrane</keyword>
<evidence type="ECO:0000313" key="11">
    <source>
        <dbReference type="Proteomes" id="UP001596116"/>
    </source>
</evidence>
<evidence type="ECO:0000256" key="2">
    <source>
        <dbReference type="ARBA" id="ARBA00008220"/>
    </source>
</evidence>
<dbReference type="InterPro" id="IPR002293">
    <property type="entry name" value="AA/rel_permease1"/>
</dbReference>
<comment type="function">
    <text evidence="8">Major component of the acid-resistance (AR) system allowing enteric pathogens to survive the acidic environment in the stomach. Exchanges extracellular arginine for its intracellular decarboxylation product agmatine (Agm) thereby expelling intracellular protons. Probably undergoes several conformational states in order to translocate the substrate across the membrane; keeps the substrate accessible to only 1 side of the membrane at a time by opening and closing 3 membrane-internal gates.</text>
</comment>
<dbReference type="Proteomes" id="UP001596116">
    <property type="component" value="Unassembled WGS sequence"/>
</dbReference>
<keyword evidence="11" id="KW-1185">Reference proteome</keyword>
<feature type="transmembrane region" description="Helical" evidence="9">
    <location>
        <begin position="115"/>
        <end position="133"/>
    </location>
</feature>
<dbReference type="PANTHER" id="PTHR42770">
    <property type="entry name" value="AMINO ACID TRANSPORTER-RELATED"/>
    <property type="match status" value="1"/>
</dbReference>
<sequence>MGFWQVWSMSAGVMIGSGIFLLPAVLAAYGSISFLGWLFTTAGAICIALTLGRLASRTHQSGGFYIYARDAFGDLAGFLMGWSYWLSIVFATAAIAVAFAGYAGAIFPPLAGNTIAQMFVAIALVWLITAINIRGVEAAAKAQLVMTILKITPLLLVIGLGLFFGSPENIPPFNPTGEPFIKGLAATALLTMWAFIGIEAGVVAAEDVVDAKRTIPRAITSATICVAVLYVASTAAVMFILPVETLAVSEAPFADAARILGPAGAIVIAVGALISTAGSLNGCVFIGAQTAMATARDGFAPKFLAKKNTGAAPADALIVTGVIGTVILLMNYTDGLVAAFTFMIAMSTLATLAPYVLSALAEIKADWRSARGWLIIALAALVYSIIAMAGAGVTTLLWGALLLAAGLPIYFWSKARYKEQAPLAPEANA</sequence>
<feature type="transmembrane region" description="Helical" evidence="9">
    <location>
        <begin position="145"/>
        <end position="164"/>
    </location>
</feature>
<comment type="subcellular location">
    <subcellularLocation>
        <location evidence="1">Cell membrane</location>
        <topology evidence="1">Multi-pass membrane protein</topology>
    </subcellularLocation>
</comment>
<evidence type="ECO:0000256" key="7">
    <source>
        <dbReference type="ARBA" id="ARBA00023136"/>
    </source>
</evidence>
<feature type="transmembrane region" description="Helical" evidence="9">
    <location>
        <begin position="372"/>
        <end position="390"/>
    </location>
</feature>
<dbReference type="Gene3D" id="1.20.1740.10">
    <property type="entry name" value="Amino acid/polyamine transporter I"/>
    <property type="match status" value="1"/>
</dbReference>
<feature type="transmembrane region" description="Helical" evidence="9">
    <location>
        <begin position="263"/>
        <end position="288"/>
    </location>
</feature>
<evidence type="ECO:0000256" key="1">
    <source>
        <dbReference type="ARBA" id="ARBA00004651"/>
    </source>
</evidence>
<dbReference type="PIRSF" id="PIRSF006060">
    <property type="entry name" value="AA_transporter"/>
    <property type="match status" value="1"/>
</dbReference>
<feature type="transmembrane region" description="Helical" evidence="9">
    <location>
        <begin position="396"/>
        <end position="413"/>
    </location>
</feature>
<evidence type="ECO:0000313" key="10">
    <source>
        <dbReference type="EMBL" id="MFC6034224.1"/>
    </source>
</evidence>
<organism evidence="10 11">
    <name type="scientific">Hyphococcus aureus</name>
    <dbReference type="NCBI Taxonomy" id="2666033"/>
    <lineage>
        <taxon>Bacteria</taxon>
        <taxon>Pseudomonadati</taxon>
        <taxon>Pseudomonadota</taxon>
        <taxon>Alphaproteobacteria</taxon>
        <taxon>Parvularculales</taxon>
        <taxon>Parvularculaceae</taxon>
        <taxon>Hyphococcus</taxon>
    </lineage>
</organism>
<keyword evidence="6 9" id="KW-1133">Transmembrane helix</keyword>
<keyword evidence="7 9" id="KW-0472">Membrane</keyword>
<evidence type="ECO:0000256" key="6">
    <source>
        <dbReference type="ARBA" id="ARBA00022989"/>
    </source>
</evidence>
<gene>
    <name evidence="10" type="ORF">ACFMB1_01640</name>
</gene>
<feature type="transmembrane region" description="Helical" evidence="9">
    <location>
        <begin position="218"/>
        <end position="243"/>
    </location>
</feature>
<dbReference type="Pfam" id="PF13520">
    <property type="entry name" value="AA_permease_2"/>
    <property type="match status" value="1"/>
</dbReference>
<evidence type="ECO:0000256" key="4">
    <source>
        <dbReference type="ARBA" id="ARBA00022475"/>
    </source>
</evidence>
<feature type="transmembrane region" description="Helical" evidence="9">
    <location>
        <begin position="184"/>
        <end position="206"/>
    </location>
</feature>
<dbReference type="EMBL" id="JBHPON010000001">
    <property type="protein sequence ID" value="MFC6034224.1"/>
    <property type="molecule type" value="Genomic_DNA"/>
</dbReference>
<protein>
    <recommendedName>
        <fullName evidence="3">Arginine/agmatine antiporter</fullName>
    </recommendedName>
</protein>
<feature type="transmembrane region" description="Helical" evidence="9">
    <location>
        <begin position="37"/>
        <end position="55"/>
    </location>
</feature>
<comment type="caution">
    <text evidence="10">The sequence shown here is derived from an EMBL/GenBank/DDBJ whole genome shotgun (WGS) entry which is preliminary data.</text>
</comment>
<proteinExistence type="inferred from homology"/>
<feature type="transmembrane region" description="Helical" evidence="9">
    <location>
        <begin position="75"/>
        <end position="103"/>
    </location>
</feature>